<dbReference type="Proteomes" id="UP000274909">
    <property type="component" value="Unassembled WGS sequence"/>
</dbReference>
<dbReference type="AlphaFoldDB" id="A0A3S0VBZ2"/>
<dbReference type="Gene3D" id="3.50.50.60">
    <property type="entry name" value="FAD/NAD(P)-binding domain"/>
    <property type="match status" value="2"/>
</dbReference>
<evidence type="ECO:0000313" key="6">
    <source>
        <dbReference type="Proteomes" id="UP000274909"/>
    </source>
</evidence>
<dbReference type="Pfam" id="PF07992">
    <property type="entry name" value="Pyr_redox_2"/>
    <property type="match status" value="1"/>
</dbReference>
<dbReference type="PANTHER" id="PTHR48105">
    <property type="entry name" value="THIOREDOXIN REDUCTASE 1-RELATED-RELATED"/>
    <property type="match status" value="1"/>
</dbReference>
<comment type="catalytic activity">
    <reaction evidence="3">
        <text>[thioredoxin]-dithiol + NADP(+) = [thioredoxin]-disulfide + NADPH + H(+)</text>
        <dbReference type="Rhea" id="RHEA:20345"/>
        <dbReference type="Rhea" id="RHEA-COMP:10698"/>
        <dbReference type="Rhea" id="RHEA-COMP:10700"/>
        <dbReference type="ChEBI" id="CHEBI:15378"/>
        <dbReference type="ChEBI" id="CHEBI:29950"/>
        <dbReference type="ChEBI" id="CHEBI:50058"/>
        <dbReference type="ChEBI" id="CHEBI:57783"/>
        <dbReference type="ChEBI" id="CHEBI:58349"/>
        <dbReference type="EC" id="1.8.1.9"/>
    </reaction>
</comment>
<keyword evidence="1" id="KW-0285">Flavoprotein</keyword>
<organism evidence="5 6">
    <name type="scientific">Labedella endophytica</name>
    <dbReference type="NCBI Taxonomy" id="1523160"/>
    <lineage>
        <taxon>Bacteria</taxon>
        <taxon>Bacillati</taxon>
        <taxon>Actinomycetota</taxon>
        <taxon>Actinomycetes</taxon>
        <taxon>Micrococcales</taxon>
        <taxon>Microbacteriaceae</taxon>
        <taxon>Labedella</taxon>
    </lineage>
</organism>
<dbReference type="OrthoDB" id="9786503at2"/>
<name>A0A3S0VBZ2_9MICO</name>
<gene>
    <name evidence="5" type="ORF">ELQ94_10825</name>
</gene>
<protein>
    <submittedName>
        <fullName evidence="5">NAD(P)/FAD-dependent oxidoreductase</fullName>
    </submittedName>
</protein>
<sequence>MNEAYDVVVIGGSAAGLSGSLALGRSRRSVLVIDSDEPRNAPASHVHNYLGRESTPPRELVAIGRTEVAAYGVETLTGRVTDVVRDGDHFTVTVASGGSPATVSARRILLATGSRDELPDVPGVAEQWGRGVVHCPYCHGWEVRDRAIGVLATSALSAHQVGMFRQLSERVTLFLNDSFEPSDEQWEQFAARGVQVVRGRVVELVSEGGDVSAVRLESGTVVPIEALAVATRVWARADVLAGLGVETQPVEMAGTVFGSIVPVDEMGRTAIAGVFAAGNVTDMRSQVISAAAAGLQAGASINADLIEEDTRAAVAARV</sequence>
<keyword evidence="2" id="KW-0560">Oxidoreductase</keyword>
<feature type="domain" description="FAD/NAD(P)-binding" evidence="4">
    <location>
        <begin position="5"/>
        <end position="292"/>
    </location>
</feature>
<dbReference type="PRINTS" id="PR00368">
    <property type="entry name" value="FADPNR"/>
</dbReference>
<dbReference type="InterPro" id="IPR036188">
    <property type="entry name" value="FAD/NAD-bd_sf"/>
</dbReference>
<evidence type="ECO:0000256" key="1">
    <source>
        <dbReference type="ARBA" id="ARBA00022630"/>
    </source>
</evidence>
<dbReference type="RefSeq" id="WP_127049948.1">
    <property type="nucleotide sequence ID" value="NZ_RZGZ01000002.1"/>
</dbReference>
<comment type="caution">
    <text evidence="5">The sequence shown here is derived from an EMBL/GenBank/DDBJ whole genome shotgun (WGS) entry which is preliminary data.</text>
</comment>
<proteinExistence type="predicted"/>
<dbReference type="GO" id="GO:0004791">
    <property type="term" value="F:thioredoxin-disulfide reductase (NADPH) activity"/>
    <property type="evidence" value="ECO:0007669"/>
    <property type="project" value="UniProtKB-EC"/>
</dbReference>
<dbReference type="PRINTS" id="PR00469">
    <property type="entry name" value="PNDRDTASEII"/>
</dbReference>
<evidence type="ECO:0000256" key="2">
    <source>
        <dbReference type="ARBA" id="ARBA00023002"/>
    </source>
</evidence>
<accession>A0A3S0VBZ2</accession>
<dbReference type="InterPro" id="IPR050097">
    <property type="entry name" value="Ferredoxin-NADP_redctase_2"/>
</dbReference>
<dbReference type="EMBL" id="RZGZ01000002">
    <property type="protein sequence ID" value="RUR01926.1"/>
    <property type="molecule type" value="Genomic_DNA"/>
</dbReference>
<keyword evidence="6" id="KW-1185">Reference proteome</keyword>
<evidence type="ECO:0000259" key="4">
    <source>
        <dbReference type="Pfam" id="PF07992"/>
    </source>
</evidence>
<evidence type="ECO:0000256" key="3">
    <source>
        <dbReference type="ARBA" id="ARBA00048132"/>
    </source>
</evidence>
<dbReference type="SUPFAM" id="SSF51905">
    <property type="entry name" value="FAD/NAD(P)-binding domain"/>
    <property type="match status" value="1"/>
</dbReference>
<evidence type="ECO:0000313" key="5">
    <source>
        <dbReference type="EMBL" id="RUR01926.1"/>
    </source>
</evidence>
<dbReference type="InterPro" id="IPR023753">
    <property type="entry name" value="FAD/NAD-binding_dom"/>
</dbReference>
<reference evidence="5 6" key="1">
    <citation type="submission" date="2018-12" db="EMBL/GenBank/DDBJ databases">
        <authorList>
            <person name="Li F."/>
        </authorList>
    </citation>
    <scope>NUCLEOTIDE SEQUENCE [LARGE SCALE GENOMIC DNA]</scope>
    <source>
        <strain evidence="5 6">EGI 6500705</strain>
    </source>
</reference>